<accession>A0ABU3SU28</accession>
<keyword evidence="4" id="KW-1003">Cell membrane</keyword>
<dbReference type="Proteomes" id="UP001247805">
    <property type="component" value="Unassembled WGS sequence"/>
</dbReference>
<comment type="subcellular location">
    <subcellularLocation>
        <location evidence="2">Cell membrane</location>
        <topology evidence="2">Multi-pass membrane protein</topology>
    </subcellularLocation>
</comment>
<keyword evidence="13" id="KW-0812">Transmembrane</keyword>
<feature type="transmembrane region" description="Helical" evidence="13">
    <location>
        <begin position="168"/>
        <end position="186"/>
    </location>
</feature>
<evidence type="ECO:0000256" key="12">
    <source>
        <dbReference type="SAM" id="Coils"/>
    </source>
</evidence>
<sequence>MLFKTIKNTTSSISALAICIVSLTILFLSIKVHEQLYFESVKGDLDALSENMSSDLVPLLAIQPDDFELATLLLRLDRYDNVKYAYIFDNKWKILQNYHGVAYAKNTSTTATQLDEFKGKDSGVYVHNDELIAIKLVGDKRLPLGYLIIVHDSSGPLNKSKLSLLKQVLPLTLIVLIVFIFILFWIQGRLFKPLSSLSRLAQKIQKTNDYSLKIEIRGKEEVSSLSKDLSLMMETINQETQKNKEYTEKLMEQQKAMERLANFDGLTGLPNRQFFMENLRLELAKAERADKNLGVNVF</sequence>
<evidence type="ECO:0000256" key="2">
    <source>
        <dbReference type="ARBA" id="ARBA00004651"/>
    </source>
</evidence>
<dbReference type="Gene3D" id="6.10.340.10">
    <property type="match status" value="1"/>
</dbReference>
<keyword evidence="10" id="KW-0902">Two-component regulatory system</keyword>
<proteinExistence type="predicted"/>
<comment type="caution">
    <text evidence="15">The sequence shown here is derived from an EMBL/GenBank/DDBJ whole genome shotgun (WGS) entry which is preliminary data.</text>
</comment>
<keyword evidence="8" id="KW-0418">Kinase</keyword>
<evidence type="ECO:0000256" key="3">
    <source>
        <dbReference type="ARBA" id="ARBA00012438"/>
    </source>
</evidence>
<evidence type="ECO:0000256" key="10">
    <source>
        <dbReference type="ARBA" id="ARBA00023012"/>
    </source>
</evidence>
<organism evidence="15 16">
    <name type="scientific">Paraglaciecola aquimarina</name>
    <dbReference type="NCBI Taxonomy" id="1235557"/>
    <lineage>
        <taxon>Bacteria</taxon>
        <taxon>Pseudomonadati</taxon>
        <taxon>Pseudomonadota</taxon>
        <taxon>Gammaproteobacteria</taxon>
        <taxon>Alteromonadales</taxon>
        <taxon>Alteromonadaceae</taxon>
        <taxon>Paraglaciecola</taxon>
    </lineage>
</organism>
<dbReference type="EC" id="2.7.13.3" evidence="3"/>
<name>A0ABU3SU28_9ALTE</name>
<evidence type="ECO:0000256" key="6">
    <source>
        <dbReference type="ARBA" id="ARBA00022679"/>
    </source>
</evidence>
<keyword evidence="12" id="KW-0175">Coiled coil</keyword>
<keyword evidence="6" id="KW-0808">Transferase</keyword>
<gene>
    <name evidence="15" type="ORF">RS130_05830</name>
</gene>
<feature type="transmembrane region" description="Helical" evidence="13">
    <location>
        <begin position="12"/>
        <end position="30"/>
    </location>
</feature>
<comment type="catalytic activity">
    <reaction evidence="1">
        <text>ATP + protein L-histidine = ADP + protein N-phospho-L-histidine.</text>
        <dbReference type="EC" id="2.7.13.3"/>
    </reaction>
</comment>
<dbReference type="EMBL" id="JAWDIO010000002">
    <property type="protein sequence ID" value="MDU0353510.1"/>
    <property type="molecule type" value="Genomic_DNA"/>
</dbReference>
<dbReference type="PANTHER" id="PTHR45528:SF1">
    <property type="entry name" value="SENSOR HISTIDINE KINASE CPXA"/>
    <property type="match status" value="1"/>
</dbReference>
<dbReference type="CDD" id="cd06225">
    <property type="entry name" value="HAMP"/>
    <property type="match status" value="1"/>
</dbReference>
<dbReference type="InterPro" id="IPR043128">
    <property type="entry name" value="Rev_trsase/Diguanyl_cyclase"/>
</dbReference>
<evidence type="ECO:0000313" key="15">
    <source>
        <dbReference type="EMBL" id="MDU0353510.1"/>
    </source>
</evidence>
<evidence type="ECO:0000256" key="4">
    <source>
        <dbReference type="ARBA" id="ARBA00022475"/>
    </source>
</evidence>
<evidence type="ECO:0000256" key="7">
    <source>
        <dbReference type="ARBA" id="ARBA00022741"/>
    </source>
</evidence>
<evidence type="ECO:0000259" key="14">
    <source>
        <dbReference type="PROSITE" id="PS50885"/>
    </source>
</evidence>
<evidence type="ECO:0000313" key="16">
    <source>
        <dbReference type="Proteomes" id="UP001247805"/>
    </source>
</evidence>
<dbReference type="Gene3D" id="3.30.70.270">
    <property type="match status" value="1"/>
</dbReference>
<evidence type="ECO:0000256" key="11">
    <source>
        <dbReference type="ARBA" id="ARBA00023136"/>
    </source>
</evidence>
<keyword evidence="5" id="KW-0597">Phosphoprotein</keyword>
<dbReference type="PANTHER" id="PTHR45528">
    <property type="entry name" value="SENSOR HISTIDINE KINASE CPXA"/>
    <property type="match status" value="1"/>
</dbReference>
<keyword evidence="9" id="KW-0067">ATP-binding</keyword>
<dbReference type="InterPro" id="IPR003660">
    <property type="entry name" value="HAMP_dom"/>
</dbReference>
<keyword evidence="7" id="KW-0547">Nucleotide-binding</keyword>
<keyword evidence="11 13" id="KW-0472">Membrane</keyword>
<keyword evidence="16" id="KW-1185">Reference proteome</keyword>
<protein>
    <recommendedName>
        <fullName evidence="3">histidine kinase</fullName>
        <ecNumber evidence="3">2.7.13.3</ecNumber>
    </recommendedName>
</protein>
<dbReference type="InterPro" id="IPR050398">
    <property type="entry name" value="HssS/ArlS-like"/>
</dbReference>
<keyword evidence="13" id="KW-1133">Transmembrane helix</keyword>
<feature type="coiled-coil region" evidence="12">
    <location>
        <begin position="229"/>
        <end position="296"/>
    </location>
</feature>
<evidence type="ECO:0000256" key="13">
    <source>
        <dbReference type="SAM" id="Phobius"/>
    </source>
</evidence>
<evidence type="ECO:0000256" key="8">
    <source>
        <dbReference type="ARBA" id="ARBA00022777"/>
    </source>
</evidence>
<dbReference type="PROSITE" id="PS50885">
    <property type="entry name" value="HAMP"/>
    <property type="match status" value="1"/>
</dbReference>
<evidence type="ECO:0000256" key="9">
    <source>
        <dbReference type="ARBA" id="ARBA00022840"/>
    </source>
</evidence>
<feature type="domain" description="HAMP" evidence="14">
    <location>
        <begin position="188"/>
        <end position="241"/>
    </location>
</feature>
<reference evidence="15 16" key="1">
    <citation type="submission" date="2023-10" db="EMBL/GenBank/DDBJ databases">
        <title>Glaciecola aquimarina strain GGW-M5 nov., isolated from a coastal seawater.</title>
        <authorList>
            <person name="Bayburt H."/>
            <person name="Kim J.M."/>
            <person name="Choi B.J."/>
            <person name="Jeon C.O."/>
        </authorList>
    </citation>
    <scope>NUCLEOTIDE SEQUENCE [LARGE SCALE GENOMIC DNA]</scope>
    <source>
        <strain evidence="15 16">KCTC 32108</strain>
    </source>
</reference>
<evidence type="ECO:0000256" key="5">
    <source>
        <dbReference type="ARBA" id="ARBA00022553"/>
    </source>
</evidence>
<evidence type="ECO:0000256" key="1">
    <source>
        <dbReference type="ARBA" id="ARBA00000085"/>
    </source>
</evidence>